<dbReference type="PROSITE" id="PS51257">
    <property type="entry name" value="PROKAR_LIPOPROTEIN"/>
    <property type="match status" value="1"/>
</dbReference>
<proteinExistence type="predicted"/>
<gene>
    <name evidence="2" type="ORF">SAMN04490247_1005</name>
</gene>
<name>A0A1G8RG23_9BACI</name>
<evidence type="ECO:0000256" key="1">
    <source>
        <dbReference type="SAM" id="SignalP"/>
    </source>
</evidence>
<dbReference type="Proteomes" id="UP000199225">
    <property type="component" value="Unassembled WGS sequence"/>
</dbReference>
<evidence type="ECO:0000313" key="3">
    <source>
        <dbReference type="Proteomes" id="UP000199225"/>
    </source>
</evidence>
<dbReference type="EMBL" id="FNEV01000002">
    <property type="protein sequence ID" value="SDJ15803.1"/>
    <property type="molecule type" value="Genomic_DNA"/>
</dbReference>
<feature type="chain" id="PRO_5011518068" description="DUF4362 domain-containing protein" evidence="1">
    <location>
        <begin position="22"/>
        <end position="158"/>
    </location>
</feature>
<keyword evidence="1" id="KW-0732">Signal</keyword>
<evidence type="ECO:0000313" key="2">
    <source>
        <dbReference type="EMBL" id="SDJ15803.1"/>
    </source>
</evidence>
<feature type="signal peptide" evidence="1">
    <location>
        <begin position="1"/>
        <end position="21"/>
    </location>
</feature>
<protein>
    <recommendedName>
        <fullName evidence="4">DUF4362 domain-containing protein</fullName>
    </recommendedName>
</protein>
<dbReference type="OrthoDB" id="2964907at2"/>
<accession>A0A1G8RG23</accession>
<keyword evidence="3" id="KW-1185">Reference proteome</keyword>
<evidence type="ECO:0008006" key="4">
    <source>
        <dbReference type="Google" id="ProtNLM"/>
    </source>
</evidence>
<organism evidence="2 3">
    <name type="scientific">Salimicrobium halophilum</name>
    <dbReference type="NCBI Taxonomy" id="86666"/>
    <lineage>
        <taxon>Bacteria</taxon>
        <taxon>Bacillati</taxon>
        <taxon>Bacillota</taxon>
        <taxon>Bacilli</taxon>
        <taxon>Bacillales</taxon>
        <taxon>Bacillaceae</taxon>
        <taxon>Salimicrobium</taxon>
    </lineage>
</organism>
<dbReference type="AlphaFoldDB" id="A0A1G8RG23"/>
<sequence>MKKLVYFLVIATAVLSACAEAESEKEYTVEDARDNGDVIVEHETQNFDQIAQGALEIENIGEMTTLLEKVENEEEYSVDVSIFDTGGSHYKNTFETDGTEITFENNYEGYSQAGTFTCQYMSKRGPMIYLSQCESEEGEEHSTLLGFIGKEEAFREAE</sequence>
<reference evidence="3" key="1">
    <citation type="submission" date="2016-10" db="EMBL/GenBank/DDBJ databases">
        <authorList>
            <person name="Varghese N."/>
            <person name="Submissions S."/>
        </authorList>
    </citation>
    <scope>NUCLEOTIDE SEQUENCE [LARGE SCALE GENOMIC DNA]</scope>
    <source>
        <strain evidence="3">DSM 4771</strain>
    </source>
</reference>
<dbReference type="STRING" id="86666.SAMN04490247_1005"/>
<dbReference type="RefSeq" id="WP_093192667.1">
    <property type="nucleotide sequence ID" value="NZ_FNEV01000002.1"/>
</dbReference>